<evidence type="ECO:0000313" key="2">
    <source>
        <dbReference type="Proteomes" id="UP000598971"/>
    </source>
</evidence>
<sequence length="125" mass="13757">MKRAVATILAFLYLGMSTGLAINIHYCMGKVEGVSINQYTNEVCGNCKAKMPCCGHLYKLVKVNDAHEKANPEFIFSTPQIALPQAPDFIDAYGLAINPFLASKANDPPLINNTKSYIKNCVFRI</sequence>
<keyword evidence="2" id="KW-1185">Reference proteome</keyword>
<evidence type="ECO:0000313" key="1">
    <source>
        <dbReference type="EMBL" id="NNV54974.1"/>
    </source>
</evidence>
<dbReference type="Pfam" id="PF26622">
    <property type="entry name" value="DUF8199"/>
    <property type="match status" value="1"/>
</dbReference>
<accession>A0A8J8FEM5</accession>
<dbReference type="InterPro" id="IPR058060">
    <property type="entry name" value="HYC_CC_PP"/>
</dbReference>
<dbReference type="Proteomes" id="UP000598971">
    <property type="component" value="Unassembled WGS sequence"/>
</dbReference>
<dbReference type="RefSeq" id="WP_171606905.1">
    <property type="nucleotide sequence ID" value="NZ_WHPF01000004.1"/>
</dbReference>
<dbReference type="InterPro" id="IPR058512">
    <property type="entry name" value="DUF8199"/>
</dbReference>
<dbReference type="NCBIfam" id="NF047658">
    <property type="entry name" value="HYC_CC_PP"/>
    <property type="match status" value="1"/>
</dbReference>
<reference evidence="1" key="1">
    <citation type="submission" date="2019-10" db="EMBL/GenBank/DDBJ databases">
        <title>Draft genome sequence of Panacibacter sp. KCS-6.</title>
        <authorList>
            <person name="Yim K.J."/>
        </authorList>
    </citation>
    <scope>NUCLEOTIDE SEQUENCE</scope>
    <source>
        <strain evidence="1">KCS-6</strain>
    </source>
</reference>
<organism evidence="1 2">
    <name type="scientific">Limnovirga soli</name>
    <dbReference type="NCBI Taxonomy" id="2656915"/>
    <lineage>
        <taxon>Bacteria</taxon>
        <taxon>Pseudomonadati</taxon>
        <taxon>Bacteroidota</taxon>
        <taxon>Chitinophagia</taxon>
        <taxon>Chitinophagales</taxon>
        <taxon>Chitinophagaceae</taxon>
        <taxon>Limnovirga</taxon>
    </lineage>
</organism>
<proteinExistence type="predicted"/>
<dbReference type="EMBL" id="WHPF01000004">
    <property type="protein sequence ID" value="NNV54974.1"/>
    <property type="molecule type" value="Genomic_DNA"/>
</dbReference>
<dbReference type="AlphaFoldDB" id="A0A8J8FEM5"/>
<gene>
    <name evidence="1" type="ORF">GD597_05840</name>
</gene>
<protein>
    <submittedName>
        <fullName evidence="1">Uncharacterized protein</fullName>
    </submittedName>
</protein>
<name>A0A8J8FEM5_9BACT</name>
<comment type="caution">
    <text evidence="1">The sequence shown here is derived from an EMBL/GenBank/DDBJ whole genome shotgun (WGS) entry which is preliminary data.</text>
</comment>